<gene>
    <name evidence="1" type="ORF">BDN72DRAFT_780622</name>
</gene>
<accession>A0ACD3A1G4</accession>
<reference evidence="1 2" key="1">
    <citation type="journal article" date="2019" name="Nat. Ecol. Evol.">
        <title>Megaphylogeny resolves global patterns of mushroom evolution.</title>
        <authorList>
            <person name="Varga T."/>
            <person name="Krizsan K."/>
            <person name="Foldi C."/>
            <person name="Dima B."/>
            <person name="Sanchez-Garcia M."/>
            <person name="Sanchez-Ramirez S."/>
            <person name="Szollosi G.J."/>
            <person name="Szarkandi J.G."/>
            <person name="Papp V."/>
            <person name="Albert L."/>
            <person name="Andreopoulos W."/>
            <person name="Angelini C."/>
            <person name="Antonin V."/>
            <person name="Barry K.W."/>
            <person name="Bougher N.L."/>
            <person name="Buchanan P."/>
            <person name="Buyck B."/>
            <person name="Bense V."/>
            <person name="Catcheside P."/>
            <person name="Chovatia M."/>
            <person name="Cooper J."/>
            <person name="Damon W."/>
            <person name="Desjardin D."/>
            <person name="Finy P."/>
            <person name="Geml J."/>
            <person name="Haridas S."/>
            <person name="Hughes K."/>
            <person name="Justo A."/>
            <person name="Karasinski D."/>
            <person name="Kautmanova I."/>
            <person name="Kiss B."/>
            <person name="Kocsube S."/>
            <person name="Kotiranta H."/>
            <person name="LaButti K.M."/>
            <person name="Lechner B.E."/>
            <person name="Liimatainen K."/>
            <person name="Lipzen A."/>
            <person name="Lukacs Z."/>
            <person name="Mihaltcheva S."/>
            <person name="Morgado L.N."/>
            <person name="Niskanen T."/>
            <person name="Noordeloos M.E."/>
            <person name="Ohm R.A."/>
            <person name="Ortiz-Santana B."/>
            <person name="Ovrebo C."/>
            <person name="Racz N."/>
            <person name="Riley R."/>
            <person name="Savchenko A."/>
            <person name="Shiryaev A."/>
            <person name="Soop K."/>
            <person name="Spirin V."/>
            <person name="Szebenyi C."/>
            <person name="Tomsovsky M."/>
            <person name="Tulloss R.E."/>
            <person name="Uehling J."/>
            <person name="Grigoriev I.V."/>
            <person name="Vagvolgyi C."/>
            <person name="Papp T."/>
            <person name="Martin F.M."/>
            <person name="Miettinen O."/>
            <person name="Hibbett D.S."/>
            <person name="Nagy L.G."/>
        </authorList>
    </citation>
    <scope>NUCLEOTIDE SEQUENCE [LARGE SCALE GENOMIC DNA]</scope>
    <source>
        <strain evidence="1 2">NL-1719</strain>
    </source>
</reference>
<evidence type="ECO:0000313" key="1">
    <source>
        <dbReference type="EMBL" id="TFK59511.1"/>
    </source>
</evidence>
<organism evidence="1 2">
    <name type="scientific">Pluteus cervinus</name>
    <dbReference type="NCBI Taxonomy" id="181527"/>
    <lineage>
        <taxon>Eukaryota</taxon>
        <taxon>Fungi</taxon>
        <taxon>Dikarya</taxon>
        <taxon>Basidiomycota</taxon>
        <taxon>Agaricomycotina</taxon>
        <taxon>Agaricomycetes</taxon>
        <taxon>Agaricomycetidae</taxon>
        <taxon>Agaricales</taxon>
        <taxon>Pluteineae</taxon>
        <taxon>Pluteaceae</taxon>
        <taxon>Pluteus</taxon>
    </lineage>
</organism>
<evidence type="ECO:0000313" key="2">
    <source>
        <dbReference type="Proteomes" id="UP000308600"/>
    </source>
</evidence>
<sequence length="1014" mass="113149">MPTHQIHGALTAMYCSSDGAPWTYSVWKERTGIKFGLFPPEDEHLPGGWTRDDARAIASYFNQYNLLPSEADKINYASTTKKGAVGPGRALWAAFVTQGWKDWGIHQTITEVFATHNCNPYRLAQQDDCKWPEASEFIPKVLEHVAEELFGIEALNDSGFVHRPIRSAVRSLATRTWLNIYNQRGRSLKRLTKLEAEARAAFDDLDRDTLTKRKIGAVIRKVGIWKTLAELLCPKGTIEKIEDMDGELRTLLSGLGAPVVGGKKRKTSSIVSILLLSFFLGLSKVTLEMLQSLASTERVEDILTLYDDYLPPDPLEDSVALGFQHPTLAVPFGTDGTDPGVEIESRMTPTQLLHNLGLTKGRPIMFNSYRHVNGLNAWDCDVAERLAAPDAADDPQLTPLTLHWHQLAGIHSILRTNFTAEPNSEGPCGTLIADEVGLGKTFQATGLITIISEIVNHQKHGSLPPVIAATPYLGKLKVLPNRPHLIISPGTLVAQWEHESRVVVRLNSFDILVYGSGRDLHEQFWAPNGPFESSKHAPFHQIIIASHASLQQDFEAVYIAPQGTGKGVPWGPPRRQSGYAEKVKSTLFRQNYLVTIIDEAHEYRNLGSKHAAALEILNQSALRVPMTATPLQTSTKDTAAMGRLTGLRHFLSEAALLEEKADFKSIRKAKATPGDNGEADKAADACCAEISTRMQKQFHGHMIYRTASSRDWEGKPLITLPPCYSIPLYLQPVAWEKEIISNLVETAMTNAASTSSFTKLTSKNFYLELRMGAAYARSDTHDPLPNFKTMDEWFAKKSTKIDACARLCQHLLSRDDAPNPINENGELSFPPLPTLQPGEVPTQSIKILIYQEFPSLSPILTDVLTLYGIKYLLIEGRMPLPKRAQIVNQFCTDNEHRVLIFSKIGTVGLNLSRASVQIFLDQPWSAQDETQIKGRCHRQPQKRVVKCFHLLVLETADVVLASLAQGKKSMMEAFLHKEQGQSKFGNFTRFTLSKFIYRASQYAHRELYRRRPRT</sequence>
<dbReference type="Proteomes" id="UP000308600">
    <property type="component" value="Unassembled WGS sequence"/>
</dbReference>
<name>A0ACD3A1G4_9AGAR</name>
<protein>
    <submittedName>
        <fullName evidence="1">Uncharacterized protein</fullName>
    </submittedName>
</protein>
<dbReference type="EMBL" id="ML208957">
    <property type="protein sequence ID" value="TFK59511.1"/>
    <property type="molecule type" value="Genomic_DNA"/>
</dbReference>
<proteinExistence type="predicted"/>
<keyword evidence="2" id="KW-1185">Reference proteome</keyword>